<dbReference type="EMBL" id="LPLZ01000074">
    <property type="protein sequence ID" value="KWN06429.1"/>
    <property type="molecule type" value="Genomic_DNA"/>
</dbReference>
<name>A0A108E830_9BURK</name>
<dbReference type="RefSeq" id="WP_060348510.1">
    <property type="nucleotide sequence ID" value="NZ_LPLZ01000074.1"/>
</dbReference>
<feature type="region of interest" description="Disordered" evidence="1">
    <location>
        <begin position="1"/>
        <end position="26"/>
    </location>
</feature>
<comment type="caution">
    <text evidence="2">The sequence shown here is derived from an EMBL/GenBank/DDBJ whole genome shotgun (WGS) entry which is preliminary data.</text>
</comment>
<organism evidence="2 3">
    <name type="scientific">Burkholderia territorii</name>
    <dbReference type="NCBI Taxonomy" id="1503055"/>
    <lineage>
        <taxon>Bacteria</taxon>
        <taxon>Pseudomonadati</taxon>
        <taxon>Pseudomonadota</taxon>
        <taxon>Betaproteobacteria</taxon>
        <taxon>Burkholderiales</taxon>
        <taxon>Burkholderiaceae</taxon>
        <taxon>Burkholderia</taxon>
        <taxon>Burkholderia cepacia complex</taxon>
    </lineage>
</organism>
<protein>
    <submittedName>
        <fullName evidence="2">Uncharacterized protein</fullName>
    </submittedName>
</protein>
<dbReference type="AlphaFoldDB" id="A0A108E830"/>
<evidence type="ECO:0000313" key="2">
    <source>
        <dbReference type="EMBL" id="KWN06429.1"/>
    </source>
</evidence>
<gene>
    <name evidence="2" type="ORF">WT83_27495</name>
</gene>
<sequence>MPNNIEPPEYPHTWHSQPQHPPVRDEDAGRYVLADIKAILDEKFKAGEGVVTIGPDTPDDVILRTIKHALSFGKPFKVYPPVETFIKE</sequence>
<dbReference type="Proteomes" id="UP000068016">
    <property type="component" value="Unassembled WGS sequence"/>
</dbReference>
<proteinExistence type="predicted"/>
<reference evidence="2 3" key="1">
    <citation type="submission" date="2015-11" db="EMBL/GenBank/DDBJ databases">
        <title>Expanding the genomic diversity of Burkholderia species for the development of highly accurate diagnostics.</title>
        <authorList>
            <person name="Sahl J."/>
            <person name="Keim P."/>
            <person name="Wagner D."/>
        </authorList>
    </citation>
    <scope>NUCLEOTIDE SEQUENCE [LARGE SCALE GENOMIC DNA]</scope>
    <source>
        <strain evidence="2 3">MSMB793WGS</strain>
    </source>
</reference>
<evidence type="ECO:0000256" key="1">
    <source>
        <dbReference type="SAM" id="MobiDB-lite"/>
    </source>
</evidence>
<accession>A0A108E830</accession>
<evidence type="ECO:0000313" key="3">
    <source>
        <dbReference type="Proteomes" id="UP000068016"/>
    </source>
</evidence>